<dbReference type="AlphaFoldDB" id="A0A943SSH9"/>
<protein>
    <submittedName>
        <fullName evidence="1">Uncharacterized protein</fullName>
    </submittedName>
</protein>
<dbReference type="Proteomes" id="UP000748991">
    <property type="component" value="Unassembled WGS sequence"/>
</dbReference>
<comment type="caution">
    <text evidence="1">The sequence shown here is derived from an EMBL/GenBank/DDBJ whole genome shotgun (WGS) entry which is preliminary data.</text>
</comment>
<reference evidence="1" key="1">
    <citation type="submission" date="2021-02" db="EMBL/GenBank/DDBJ databases">
        <title>Infant gut strain persistence is associated with maternal origin, phylogeny, and functional potential including surface adhesion and iron acquisition.</title>
        <authorList>
            <person name="Lou Y.C."/>
        </authorList>
    </citation>
    <scope>NUCLEOTIDE SEQUENCE</scope>
    <source>
        <strain evidence="1">L3_060_052G1_dasL3_060_052G1_concoct_1</strain>
    </source>
</reference>
<dbReference type="RefSeq" id="WP_278638632.1">
    <property type="nucleotide sequence ID" value="NZ_JAGZZP010000023.1"/>
</dbReference>
<proteinExistence type="predicted"/>
<evidence type="ECO:0000313" key="2">
    <source>
        <dbReference type="Proteomes" id="UP000748991"/>
    </source>
</evidence>
<evidence type="ECO:0000313" key="1">
    <source>
        <dbReference type="EMBL" id="MBS6535865.1"/>
    </source>
</evidence>
<dbReference type="EMBL" id="JAGZZP010000023">
    <property type="protein sequence ID" value="MBS6535865.1"/>
    <property type="molecule type" value="Genomic_DNA"/>
</dbReference>
<gene>
    <name evidence="1" type="ORF">KH327_08545</name>
</gene>
<accession>A0A943SSH9</accession>
<name>A0A943SSH9_9FIRM</name>
<sequence length="100" mass="11993">MKTINELEELMIKHGLVIRAIKPYHIDVFEVRHKDKYPDSEEYYDERLKRNMIRRKVEHGKIANKFVIQKEETTSSTVQFYKPTFFDSIEEAIDSLSIDK</sequence>
<organism evidence="1 2">
    <name type="scientific">Peptoniphilus harei</name>
    <dbReference type="NCBI Taxonomy" id="54005"/>
    <lineage>
        <taxon>Bacteria</taxon>
        <taxon>Bacillati</taxon>
        <taxon>Bacillota</taxon>
        <taxon>Tissierellia</taxon>
        <taxon>Tissierellales</taxon>
        <taxon>Peptoniphilaceae</taxon>
        <taxon>Peptoniphilus</taxon>
    </lineage>
</organism>